<accession>A0A4Y7PSU1</accession>
<dbReference type="EMBL" id="ML170212">
    <property type="protein sequence ID" value="TDL18141.1"/>
    <property type="molecule type" value="Genomic_DNA"/>
</dbReference>
<dbReference type="VEuPathDB" id="FungiDB:BD410DRAFT_793638"/>
<reference evidence="2 3" key="1">
    <citation type="submission" date="2018-06" db="EMBL/GenBank/DDBJ databases">
        <title>A transcriptomic atlas of mushroom development highlights an independent origin of complex multicellularity.</title>
        <authorList>
            <consortium name="DOE Joint Genome Institute"/>
            <person name="Krizsan K."/>
            <person name="Almasi E."/>
            <person name="Merenyi Z."/>
            <person name="Sahu N."/>
            <person name="Viragh M."/>
            <person name="Koszo T."/>
            <person name="Mondo S."/>
            <person name="Kiss B."/>
            <person name="Balint B."/>
            <person name="Kues U."/>
            <person name="Barry K."/>
            <person name="Hegedus J.C."/>
            <person name="Henrissat B."/>
            <person name="Johnson J."/>
            <person name="Lipzen A."/>
            <person name="Ohm R."/>
            <person name="Nagy I."/>
            <person name="Pangilinan J."/>
            <person name="Yan J."/>
            <person name="Xiong Y."/>
            <person name="Grigoriev I.V."/>
            <person name="Hibbett D.S."/>
            <person name="Nagy L.G."/>
        </authorList>
    </citation>
    <scope>NUCLEOTIDE SEQUENCE [LARGE SCALE GENOMIC DNA]</scope>
    <source>
        <strain evidence="2 3">SZMC22713</strain>
    </source>
</reference>
<organism evidence="2 3">
    <name type="scientific">Rickenella mellea</name>
    <dbReference type="NCBI Taxonomy" id="50990"/>
    <lineage>
        <taxon>Eukaryota</taxon>
        <taxon>Fungi</taxon>
        <taxon>Dikarya</taxon>
        <taxon>Basidiomycota</taxon>
        <taxon>Agaricomycotina</taxon>
        <taxon>Agaricomycetes</taxon>
        <taxon>Hymenochaetales</taxon>
        <taxon>Rickenellaceae</taxon>
        <taxon>Rickenella</taxon>
    </lineage>
</organism>
<dbReference type="STRING" id="50990.A0A4Y7PSU1"/>
<feature type="region of interest" description="Disordered" evidence="1">
    <location>
        <begin position="1"/>
        <end position="21"/>
    </location>
</feature>
<keyword evidence="3" id="KW-1185">Reference proteome</keyword>
<dbReference type="OrthoDB" id="2827618at2759"/>
<protein>
    <recommendedName>
        <fullName evidence="4">F-box domain-containing protein</fullName>
    </recommendedName>
</protein>
<evidence type="ECO:0000313" key="2">
    <source>
        <dbReference type="EMBL" id="TDL18141.1"/>
    </source>
</evidence>
<name>A0A4Y7PSU1_9AGAM</name>
<sequence length="199" mass="22237">MVASGVGASEDEQRGKRAEMASTRPMIQTLALEVLTEIFLHCLPSYHDELSTRDGSQPPLLLGRVCSRWRMVSISSQKLWSSFAILGSDLSQGDCKKELEATKLWIRSQRFPQLLELLASQSWRWKVIEIMTLPAELDGIILAPFRTGHLPQLEDFFSTITGFHDGNVVHSLALSSAPHLQGFHHVGGYGVRIDRVVSR</sequence>
<proteinExistence type="predicted"/>
<dbReference type="AlphaFoldDB" id="A0A4Y7PSU1"/>
<evidence type="ECO:0008006" key="4">
    <source>
        <dbReference type="Google" id="ProtNLM"/>
    </source>
</evidence>
<dbReference type="Proteomes" id="UP000294933">
    <property type="component" value="Unassembled WGS sequence"/>
</dbReference>
<evidence type="ECO:0000256" key="1">
    <source>
        <dbReference type="SAM" id="MobiDB-lite"/>
    </source>
</evidence>
<gene>
    <name evidence="2" type="ORF">BD410DRAFT_793638</name>
</gene>
<evidence type="ECO:0000313" key="3">
    <source>
        <dbReference type="Proteomes" id="UP000294933"/>
    </source>
</evidence>